<dbReference type="InterPro" id="IPR029058">
    <property type="entry name" value="AB_hydrolase_fold"/>
</dbReference>
<comment type="caution">
    <text evidence="2">The sequence shown here is derived from an EMBL/GenBank/DDBJ whole genome shotgun (WGS) entry which is preliminary data.</text>
</comment>
<dbReference type="Proteomes" id="UP000179153">
    <property type="component" value="Unassembled WGS sequence"/>
</dbReference>
<accession>A0A1G2HGG5</accession>
<dbReference type="EMBL" id="MHOI01000015">
    <property type="protein sequence ID" value="OGZ61543.1"/>
    <property type="molecule type" value="Genomic_DNA"/>
</dbReference>
<evidence type="ECO:0000313" key="2">
    <source>
        <dbReference type="EMBL" id="OGZ61543.1"/>
    </source>
</evidence>
<sequence length="247" mass="28136">MHLLRARIKKDIICEFLPSARKSGRVVIFADGMPTVPSKKSLAEFWAKKNYWVFHPRYRGSWESAGIFLKSSPERDLLDLIDALHGEITSLYDGVKFKVHPREIYIYGASFGGAAALLTSCNPRVTKVIAFSPVVDWTAHSKAEPLSALERFTREAFGEGYRVSHREFQKLASGKFFNPTNHITEIDGSKVLIFHAYDDDIVSYKYVEKFARQTGAKLKLYKNGGHFSLSASAEPLFYRQIQQFFKK</sequence>
<reference evidence="2 3" key="1">
    <citation type="journal article" date="2016" name="Nat. Commun.">
        <title>Thousands of microbial genomes shed light on interconnected biogeochemical processes in an aquifer system.</title>
        <authorList>
            <person name="Anantharaman K."/>
            <person name="Brown C.T."/>
            <person name="Hug L.A."/>
            <person name="Sharon I."/>
            <person name="Castelle C.J."/>
            <person name="Probst A.J."/>
            <person name="Thomas B.C."/>
            <person name="Singh A."/>
            <person name="Wilkins M.J."/>
            <person name="Karaoz U."/>
            <person name="Brodie E.L."/>
            <person name="Williams K.H."/>
            <person name="Hubbard S.S."/>
            <person name="Banfield J.F."/>
        </authorList>
    </citation>
    <scope>NUCLEOTIDE SEQUENCE [LARGE SCALE GENOMIC DNA]</scope>
</reference>
<dbReference type="AlphaFoldDB" id="A0A1G2HGG5"/>
<organism evidence="2 3">
    <name type="scientific">Candidatus Spechtbacteria bacterium RIFCSPLOWO2_01_FULL_46_10</name>
    <dbReference type="NCBI Taxonomy" id="1802163"/>
    <lineage>
        <taxon>Bacteria</taxon>
        <taxon>Candidatus Spechtiibacteriota</taxon>
    </lineage>
</organism>
<feature type="domain" description="Peptidase S9 prolyl oligopeptidase catalytic" evidence="1">
    <location>
        <begin position="98"/>
        <end position="247"/>
    </location>
</feature>
<dbReference type="GO" id="GO:0008236">
    <property type="term" value="F:serine-type peptidase activity"/>
    <property type="evidence" value="ECO:0007669"/>
    <property type="project" value="InterPro"/>
</dbReference>
<dbReference type="InterPro" id="IPR001375">
    <property type="entry name" value="Peptidase_S9_cat"/>
</dbReference>
<evidence type="ECO:0000259" key="1">
    <source>
        <dbReference type="Pfam" id="PF00326"/>
    </source>
</evidence>
<protein>
    <recommendedName>
        <fullName evidence="1">Peptidase S9 prolyl oligopeptidase catalytic domain-containing protein</fullName>
    </recommendedName>
</protein>
<name>A0A1G2HGG5_9BACT</name>
<gene>
    <name evidence="2" type="ORF">A2932_01300</name>
</gene>
<dbReference type="Pfam" id="PF00326">
    <property type="entry name" value="Peptidase_S9"/>
    <property type="match status" value="1"/>
</dbReference>
<dbReference type="STRING" id="1802163.A2932_01300"/>
<dbReference type="Gene3D" id="3.40.50.1820">
    <property type="entry name" value="alpha/beta hydrolase"/>
    <property type="match status" value="1"/>
</dbReference>
<dbReference type="SUPFAM" id="SSF53474">
    <property type="entry name" value="alpha/beta-Hydrolases"/>
    <property type="match status" value="1"/>
</dbReference>
<proteinExistence type="predicted"/>
<dbReference type="GO" id="GO:0006508">
    <property type="term" value="P:proteolysis"/>
    <property type="evidence" value="ECO:0007669"/>
    <property type="project" value="InterPro"/>
</dbReference>
<evidence type="ECO:0000313" key="3">
    <source>
        <dbReference type="Proteomes" id="UP000179153"/>
    </source>
</evidence>